<evidence type="ECO:0000313" key="2">
    <source>
        <dbReference type="Proteomes" id="UP000030151"/>
    </source>
</evidence>
<dbReference type="EMBL" id="JELW01000026">
    <property type="protein sequence ID" value="EXU98422.1"/>
    <property type="molecule type" value="Genomic_DNA"/>
</dbReference>
<evidence type="ECO:0008006" key="3">
    <source>
        <dbReference type="Google" id="ProtNLM"/>
    </source>
</evidence>
<dbReference type="HOGENOM" id="CLU_1740972_0_0_1"/>
<evidence type="ECO:0000313" key="1">
    <source>
        <dbReference type="EMBL" id="EXU98422.1"/>
    </source>
</evidence>
<proteinExistence type="predicted"/>
<dbReference type="SUPFAM" id="SSF54427">
    <property type="entry name" value="NTF2-like"/>
    <property type="match status" value="1"/>
</dbReference>
<accession>A0A0A1USB1</accession>
<gene>
    <name evidence="1" type="ORF">X797_008369</name>
</gene>
<protein>
    <recommendedName>
        <fullName evidence="3">SnoaL-like domain-containing protein</fullName>
    </recommendedName>
</protein>
<organism evidence="1 2">
    <name type="scientific">Metarhizium robertsii</name>
    <dbReference type="NCBI Taxonomy" id="568076"/>
    <lineage>
        <taxon>Eukaryota</taxon>
        <taxon>Fungi</taxon>
        <taxon>Dikarya</taxon>
        <taxon>Ascomycota</taxon>
        <taxon>Pezizomycotina</taxon>
        <taxon>Sordariomycetes</taxon>
        <taxon>Hypocreomycetidae</taxon>
        <taxon>Hypocreales</taxon>
        <taxon>Clavicipitaceae</taxon>
        <taxon>Metarhizium</taxon>
    </lineage>
</organism>
<comment type="caution">
    <text evidence="1">The sequence shown here is derived from an EMBL/GenBank/DDBJ whole genome shotgun (WGS) entry which is preliminary data.</text>
</comment>
<dbReference type="Proteomes" id="UP000030151">
    <property type="component" value="Unassembled WGS sequence"/>
</dbReference>
<dbReference type="InterPro" id="IPR032710">
    <property type="entry name" value="NTF2-like_dom_sf"/>
</dbReference>
<reference evidence="1 2" key="1">
    <citation type="submission" date="2014-02" db="EMBL/GenBank/DDBJ databases">
        <title>The genome sequence of the entomopathogenic fungus Metarhizium robertsii ARSEF 2575.</title>
        <authorList>
            <person name="Giuliano Garisto Donzelli B."/>
            <person name="Roe B.A."/>
            <person name="Macmil S.L."/>
            <person name="Krasnoff S.B."/>
            <person name="Gibson D.M."/>
        </authorList>
    </citation>
    <scope>NUCLEOTIDE SEQUENCE [LARGE SCALE GENOMIC DNA]</scope>
    <source>
        <strain evidence="1 2">ARSEF 2575</strain>
    </source>
</reference>
<name>A0A0A1USB1_9HYPO</name>
<dbReference type="AlphaFoldDB" id="A0A0A1USB1"/>
<sequence>MSTMFINPEDQALVKARHEAFIAAFNDGADVDRVMSFFSPELSYSDYTIAALDMNYNSTRSYIEKMFTEVDNIHLIQVRVSGDRNFTAGEWYGPFATLYRSFSTTKPQCDAKERWPRILKFKFKNTEEGISADGAAKGFKVGDSVEMRGVSLSWYDAAGLIVRNCDYGVTWAGGKV</sequence>
<dbReference type="Gene3D" id="3.10.450.50">
    <property type="match status" value="1"/>
</dbReference>